<dbReference type="FunFam" id="3.30.565.10:FF:000006">
    <property type="entry name" value="Sensor histidine kinase WalK"/>
    <property type="match status" value="1"/>
</dbReference>
<dbReference type="Gene3D" id="1.10.287.130">
    <property type="match status" value="1"/>
</dbReference>
<dbReference type="InterPro" id="IPR004358">
    <property type="entry name" value="Sig_transdc_His_kin-like_C"/>
</dbReference>
<dbReference type="InterPro" id="IPR050736">
    <property type="entry name" value="Sensor_HK_Regulatory"/>
</dbReference>
<evidence type="ECO:0000256" key="6">
    <source>
        <dbReference type="ARBA" id="ARBA00023012"/>
    </source>
</evidence>
<comment type="catalytic activity">
    <reaction evidence="1">
        <text>ATP + protein L-histidine = ADP + protein N-phospho-L-histidine.</text>
        <dbReference type="EC" id="2.7.13.3"/>
    </reaction>
</comment>
<organism evidence="9 10">
    <name type="scientific">Roseimicrobium gellanilyticum</name>
    <dbReference type="NCBI Taxonomy" id="748857"/>
    <lineage>
        <taxon>Bacteria</taxon>
        <taxon>Pseudomonadati</taxon>
        <taxon>Verrucomicrobiota</taxon>
        <taxon>Verrucomicrobiia</taxon>
        <taxon>Verrucomicrobiales</taxon>
        <taxon>Verrucomicrobiaceae</taxon>
        <taxon>Roseimicrobium</taxon>
    </lineage>
</organism>
<dbReference type="Gene3D" id="3.30.565.10">
    <property type="entry name" value="Histidine kinase-like ATPase, C-terminal domain"/>
    <property type="match status" value="1"/>
</dbReference>
<dbReference type="SMART" id="SM00388">
    <property type="entry name" value="HisKA"/>
    <property type="match status" value="1"/>
</dbReference>
<feature type="transmembrane region" description="Helical" evidence="7">
    <location>
        <begin position="226"/>
        <end position="247"/>
    </location>
</feature>
<dbReference type="CDD" id="cd00082">
    <property type="entry name" value="HisKA"/>
    <property type="match status" value="1"/>
</dbReference>
<dbReference type="Pfam" id="PF02518">
    <property type="entry name" value="HATPase_c"/>
    <property type="match status" value="1"/>
</dbReference>
<dbReference type="InterPro" id="IPR003594">
    <property type="entry name" value="HATPase_dom"/>
</dbReference>
<sequence>MHERIAKGDQTRVTATCTVLFCSAPGAYYLRDDTGKIRAGYDMNVRLKEGERVRFTGIPVTYQPVILFRTQGLPGIPWFNVTSMEKVGQGKYPEPLLLETGLLYKDPAVHAKYHGEYVVTTGRVIGYREYAGTASGPAWAERVKQDIVDVEVQGRTVEVMFHPGLNPQDAFPVGTVARFAGVCRLGQMSSQATVERAAIHVLVPGLEHTQVITLPPFWKIPRNQQMLKFTGVALLLCLVGGIVGWWLQRRSMKLHLAVQRKGELERALEREQELNKLKSRFVSIVSHEFRTPLGIIGSSAEILEHYEGKLTAEQKAEHLHAITENVKRTARMMEDALALSRMDSGGITFNPAKLDVRGFCERLCDEMRSATARRNPIELEIAEVVAGPILLDEALLRHMLTNLLTNAVKYSEAGVPVQLRVQRSGSDIRFEVEDHGIGIPESDRDRLFEAFHRAENVGHVHGTGLGLVIAKRCCDLHGGQISFQTTEGKGTTFTIILPTTNPAI</sequence>
<keyword evidence="5 9" id="KW-0418">Kinase</keyword>
<evidence type="ECO:0000313" key="10">
    <source>
        <dbReference type="Proteomes" id="UP000253426"/>
    </source>
</evidence>
<keyword evidence="7" id="KW-0812">Transmembrane</keyword>
<dbReference type="AlphaFoldDB" id="A0A366H3D3"/>
<evidence type="ECO:0000256" key="2">
    <source>
        <dbReference type="ARBA" id="ARBA00012438"/>
    </source>
</evidence>
<dbReference type="InterPro" id="IPR005467">
    <property type="entry name" value="His_kinase_dom"/>
</dbReference>
<dbReference type="Proteomes" id="UP000253426">
    <property type="component" value="Unassembled WGS sequence"/>
</dbReference>
<evidence type="ECO:0000259" key="8">
    <source>
        <dbReference type="PROSITE" id="PS50109"/>
    </source>
</evidence>
<dbReference type="SUPFAM" id="SSF47384">
    <property type="entry name" value="Homodimeric domain of signal transducing histidine kinase"/>
    <property type="match status" value="1"/>
</dbReference>
<comment type="caution">
    <text evidence="9">The sequence shown here is derived from an EMBL/GenBank/DDBJ whole genome shotgun (WGS) entry which is preliminary data.</text>
</comment>
<proteinExistence type="predicted"/>
<keyword evidence="7" id="KW-0472">Membrane</keyword>
<dbReference type="EMBL" id="QNRR01000018">
    <property type="protein sequence ID" value="RBP36059.1"/>
    <property type="molecule type" value="Genomic_DNA"/>
</dbReference>
<feature type="domain" description="Histidine kinase" evidence="8">
    <location>
        <begin position="284"/>
        <end position="501"/>
    </location>
</feature>
<dbReference type="PRINTS" id="PR00344">
    <property type="entry name" value="BCTRLSENSOR"/>
</dbReference>
<keyword evidence="4" id="KW-0808">Transferase</keyword>
<reference evidence="9 10" key="1">
    <citation type="submission" date="2018-06" db="EMBL/GenBank/DDBJ databases">
        <title>Genomic Encyclopedia of Type Strains, Phase IV (KMG-IV): sequencing the most valuable type-strain genomes for metagenomic binning, comparative biology and taxonomic classification.</title>
        <authorList>
            <person name="Goeker M."/>
        </authorList>
    </citation>
    <scope>NUCLEOTIDE SEQUENCE [LARGE SCALE GENOMIC DNA]</scope>
    <source>
        <strain evidence="9 10">DSM 25532</strain>
    </source>
</reference>
<evidence type="ECO:0000256" key="1">
    <source>
        <dbReference type="ARBA" id="ARBA00000085"/>
    </source>
</evidence>
<keyword evidence="7" id="KW-1133">Transmembrane helix</keyword>
<dbReference type="Pfam" id="PF00512">
    <property type="entry name" value="HisKA"/>
    <property type="match status" value="1"/>
</dbReference>
<dbReference type="PANTHER" id="PTHR43711:SF26">
    <property type="entry name" value="SENSOR HISTIDINE KINASE RCSC"/>
    <property type="match status" value="1"/>
</dbReference>
<dbReference type="SMART" id="SM00387">
    <property type="entry name" value="HATPase_c"/>
    <property type="match status" value="1"/>
</dbReference>
<accession>A0A366H3D3</accession>
<dbReference type="InterPro" id="IPR003661">
    <property type="entry name" value="HisK_dim/P_dom"/>
</dbReference>
<gene>
    <name evidence="9" type="ORF">DES53_1187</name>
</gene>
<dbReference type="InterPro" id="IPR036890">
    <property type="entry name" value="HATPase_C_sf"/>
</dbReference>
<dbReference type="PROSITE" id="PS50109">
    <property type="entry name" value="HIS_KIN"/>
    <property type="match status" value="1"/>
</dbReference>
<dbReference type="CDD" id="cd00075">
    <property type="entry name" value="HATPase"/>
    <property type="match status" value="1"/>
</dbReference>
<dbReference type="PANTHER" id="PTHR43711">
    <property type="entry name" value="TWO-COMPONENT HISTIDINE KINASE"/>
    <property type="match status" value="1"/>
</dbReference>
<keyword evidence="6" id="KW-0902">Two-component regulatory system</keyword>
<dbReference type="EC" id="2.7.13.3" evidence="2"/>
<dbReference type="GO" id="GO:0000155">
    <property type="term" value="F:phosphorelay sensor kinase activity"/>
    <property type="evidence" value="ECO:0007669"/>
    <property type="project" value="InterPro"/>
</dbReference>
<name>A0A366H3D3_9BACT</name>
<dbReference type="InterPro" id="IPR036097">
    <property type="entry name" value="HisK_dim/P_sf"/>
</dbReference>
<evidence type="ECO:0000256" key="4">
    <source>
        <dbReference type="ARBA" id="ARBA00022679"/>
    </source>
</evidence>
<evidence type="ECO:0000313" key="9">
    <source>
        <dbReference type="EMBL" id="RBP36059.1"/>
    </source>
</evidence>
<evidence type="ECO:0000256" key="5">
    <source>
        <dbReference type="ARBA" id="ARBA00022777"/>
    </source>
</evidence>
<evidence type="ECO:0000256" key="7">
    <source>
        <dbReference type="SAM" id="Phobius"/>
    </source>
</evidence>
<protein>
    <recommendedName>
        <fullName evidence="2">histidine kinase</fullName>
        <ecNumber evidence="2">2.7.13.3</ecNumber>
    </recommendedName>
</protein>
<keyword evidence="10" id="KW-1185">Reference proteome</keyword>
<keyword evidence="3" id="KW-0597">Phosphoprotein</keyword>
<dbReference type="SUPFAM" id="SSF55874">
    <property type="entry name" value="ATPase domain of HSP90 chaperone/DNA topoisomerase II/histidine kinase"/>
    <property type="match status" value="1"/>
</dbReference>
<evidence type="ECO:0000256" key="3">
    <source>
        <dbReference type="ARBA" id="ARBA00022553"/>
    </source>
</evidence>